<evidence type="ECO:0000313" key="2">
    <source>
        <dbReference type="EMBL" id="GJT38075.1"/>
    </source>
</evidence>
<dbReference type="Pfam" id="PF24626">
    <property type="entry name" value="SH3_Tf2-1"/>
    <property type="match status" value="1"/>
</dbReference>
<keyword evidence="3" id="KW-1185">Reference proteome</keyword>
<reference evidence="2" key="1">
    <citation type="journal article" date="2022" name="Int. J. Mol. Sci.">
        <title>Draft Genome of Tanacetum Coccineum: Genomic Comparison of Closely Related Tanacetum-Family Plants.</title>
        <authorList>
            <person name="Yamashiro T."/>
            <person name="Shiraishi A."/>
            <person name="Nakayama K."/>
            <person name="Satake H."/>
        </authorList>
    </citation>
    <scope>NUCLEOTIDE SEQUENCE</scope>
</reference>
<dbReference type="Proteomes" id="UP001151760">
    <property type="component" value="Unassembled WGS sequence"/>
</dbReference>
<protein>
    <recommendedName>
        <fullName evidence="1">Tf2-1-like SH3-like domain-containing protein</fullName>
    </recommendedName>
</protein>
<sequence>MRFNQCPINQFFDNGGLSVESGYAQEETFRLAAEMRLMTLRSIFEDLDAEYERFELPCEENSDLHAIGNTLRFLELEAEVLKTTKMRTGDTLGNLILRVLEGLACHVSEKPCSEGYILLTILKKSRKFTLQCFGTISENHCLLQMLNVYGGLEEDTIIKAFQILIDIEHVRLKISDMAKSKVKEDHKVKLAQMVLGPFEILERIGLVAYRLRLPEELSGVHDTFHVSNLKKCLADASLHVPLDEIKVKEPIEIMDRKVKSLKRSRILLVKVFLDSKTTNQQHPTTLVVCEVTWGGPEDTMKSKYP</sequence>
<dbReference type="PANTHER" id="PTHR46148:SF59">
    <property type="entry name" value="NUCLEOTIDYLTRANSFERASE, RIBONUCLEASE H"/>
    <property type="match status" value="1"/>
</dbReference>
<evidence type="ECO:0000259" key="1">
    <source>
        <dbReference type="Pfam" id="PF24626"/>
    </source>
</evidence>
<proteinExistence type="predicted"/>
<accession>A0ABQ5DFP8</accession>
<feature type="domain" description="Tf2-1-like SH3-like" evidence="1">
    <location>
        <begin position="168"/>
        <end position="232"/>
    </location>
</feature>
<comment type="caution">
    <text evidence="2">The sequence shown here is derived from an EMBL/GenBank/DDBJ whole genome shotgun (WGS) entry which is preliminary data.</text>
</comment>
<evidence type="ECO:0000313" key="3">
    <source>
        <dbReference type="Proteomes" id="UP001151760"/>
    </source>
</evidence>
<dbReference type="InterPro" id="IPR056924">
    <property type="entry name" value="SH3_Tf2-1"/>
</dbReference>
<gene>
    <name evidence="2" type="ORF">Tco_0937940</name>
</gene>
<reference evidence="2" key="2">
    <citation type="submission" date="2022-01" db="EMBL/GenBank/DDBJ databases">
        <authorList>
            <person name="Yamashiro T."/>
            <person name="Shiraishi A."/>
            <person name="Satake H."/>
            <person name="Nakayama K."/>
        </authorList>
    </citation>
    <scope>NUCLEOTIDE SEQUENCE</scope>
</reference>
<name>A0ABQ5DFP8_9ASTR</name>
<organism evidence="2 3">
    <name type="scientific">Tanacetum coccineum</name>
    <dbReference type="NCBI Taxonomy" id="301880"/>
    <lineage>
        <taxon>Eukaryota</taxon>
        <taxon>Viridiplantae</taxon>
        <taxon>Streptophyta</taxon>
        <taxon>Embryophyta</taxon>
        <taxon>Tracheophyta</taxon>
        <taxon>Spermatophyta</taxon>
        <taxon>Magnoliopsida</taxon>
        <taxon>eudicotyledons</taxon>
        <taxon>Gunneridae</taxon>
        <taxon>Pentapetalae</taxon>
        <taxon>asterids</taxon>
        <taxon>campanulids</taxon>
        <taxon>Asterales</taxon>
        <taxon>Asteraceae</taxon>
        <taxon>Asteroideae</taxon>
        <taxon>Anthemideae</taxon>
        <taxon>Anthemidinae</taxon>
        <taxon>Tanacetum</taxon>
    </lineage>
</organism>
<dbReference type="EMBL" id="BQNB010015275">
    <property type="protein sequence ID" value="GJT38075.1"/>
    <property type="molecule type" value="Genomic_DNA"/>
</dbReference>
<dbReference type="PANTHER" id="PTHR46148">
    <property type="entry name" value="CHROMO DOMAIN-CONTAINING PROTEIN"/>
    <property type="match status" value="1"/>
</dbReference>